<organism evidence="1 2">
    <name type="scientific">Peronosclerospora sorghi</name>
    <dbReference type="NCBI Taxonomy" id="230839"/>
    <lineage>
        <taxon>Eukaryota</taxon>
        <taxon>Sar</taxon>
        <taxon>Stramenopiles</taxon>
        <taxon>Oomycota</taxon>
        <taxon>Peronosporomycetes</taxon>
        <taxon>Peronosporales</taxon>
        <taxon>Peronosporaceae</taxon>
        <taxon>Peronosclerospora</taxon>
    </lineage>
</organism>
<proteinExistence type="predicted"/>
<sequence length="891" mass="98342">MGDDFLQALCAVLEQTQRPLSRDCLLCVPPARALLPDQTLTHDMLSSHVLTREDERHALGEYRTLNGTVSSMLPDGHFNHLCPGKHVTVRGSHVHTGKRFRAPRQVRILVSEKRTLRGQDVTVLHLSRALEGGLDVPDDLSVIDVATCRKYTAMVRSFPEHELVFLHLDETIRQVTKLCAHEHVYERSQATLPANVREEWEAGVEDLIRAGSFDDKTRRDDASHVLQLEQVVECYLMEKLHPVLFPRVVASSQAQDHKLRQVMDRMRFYTPEDFGLRKEFQCFMGKARDTLLRIVDKKTPLEMLFVLKTCIDEISDAMTQNLQLRRVDVETYQLTTDDILDQLLFVLVQVFNQVTRTKNNARVASAFPLVAVMKYISDYHFINSNTTALGFSLANFQVAVEYFLMRGDHEDDCKDCAAFAMQGESAGVRCLQVIAASKCEQAAHGIRRDLTKSVDTMKLVRRDTGTQTKQESSHPNVAGDVVSTKRMAIIGAWSTSPSDCYEENDDYAVSTGSLAVHPVEFMFDSKQSSLSDNNILQVSAGQRFFASVLVDGQLITWGDSSGGRLGYALADGESRRVTHPRRVVALKQRTITQVSCGGFHALATDVNGYVFAWGSNTRGQVGLVSSVSATIVQAPSIVESLRGVYVNSVACGEYHSLALSSDGCVFSWGCNKYGQLGRPTENLVAMKEPGLVETDWAGTSLDIKSRKSSREPSTVRRIAAGNDHSLAISSDRTGFSWGRGDSGQLGHGCYMDVSEPRQVMALSAAAFGLVEVAGGKEFSLFRLVNGTVYICGRDPSLDMDNLFLSPVQLSLPSPLERDLFEQITAVSCGETHYALLSESGALVVSFASHSVPSPTAGSTTTEVQERRVTWLQEAGVVQQMDCGASHTLVVR</sequence>
<keyword evidence="2" id="KW-1185">Reference proteome</keyword>
<protein>
    <submittedName>
        <fullName evidence="1">Uncharacterized protein</fullName>
    </submittedName>
</protein>
<comment type="caution">
    <text evidence="1">The sequence shown here is derived from an EMBL/GenBank/DDBJ whole genome shotgun (WGS) entry which is preliminary data.</text>
</comment>
<gene>
    <name evidence="1" type="ORF">PsorP6_010360</name>
</gene>
<dbReference type="EMBL" id="CM047585">
    <property type="protein sequence ID" value="KAI9910614.1"/>
    <property type="molecule type" value="Genomic_DNA"/>
</dbReference>
<evidence type="ECO:0000313" key="1">
    <source>
        <dbReference type="EMBL" id="KAI9910614.1"/>
    </source>
</evidence>
<evidence type="ECO:0000313" key="2">
    <source>
        <dbReference type="Proteomes" id="UP001163321"/>
    </source>
</evidence>
<reference evidence="1 2" key="1">
    <citation type="journal article" date="2022" name="bioRxiv">
        <title>The genome of the oomycete Peronosclerospora sorghi, a cosmopolitan pathogen of maize and sorghum, is inflated with dispersed pseudogenes.</title>
        <authorList>
            <person name="Fletcher K."/>
            <person name="Martin F."/>
            <person name="Isakeit T."/>
            <person name="Cavanaugh K."/>
            <person name="Magill C."/>
            <person name="Michelmore R."/>
        </authorList>
    </citation>
    <scope>NUCLEOTIDE SEQUENCE [LARGE SCALE GENOMIC DNA]</scope>
    <source>
        <strain evidence="1">P6</strain>
    </source>
</reference>
<accession>A0ACC0VVZ2</accession>
<name>A0ACC0VVZ2_9STRA</name>
<dbReference type="Proteomes" id="UP001163321">
    <property type="component" value="Chromosome 6"/>
</dbReference>